<protein>
    <submittedName>
        <fullName evidence="2">Uncharacterized protein</fullName>
    </submittedName>
</protein>
<evidence type="ECO:0000256" key="1">
    <source>
        <dbReference type="SAM" id="MobiDB-lite"/>
    </source>
</evidence>
<accession>E9DK53</accession>
<dbReference type="EMBL" id="GL636533">
    <property type="protein sequence ID" value="EFW13197.1"/>
    <property type="molecule type" value="Genomic_DNA"/>
</dbReference>
<reference evidence="3" key="1">
    <citation type="journal article" date="2010" name="Genome Res.">
        <title>Population genomic sequencing of Coccidioides fungi reveals recent hybridization and transposon control.</title>
        <authorList>
            <person name="Neafsey D.E."/>
            <person name="Barker B.M."/>
            <person name="Sharpton T.J."/>
            <person name="Stajich J.E."/>
            <person name="Park D.J."/>
            <person name="Whiston E."/>
            <person name="Hung C.-Y."/>
            <person name="McMahan C."/>
            <person name="White J."/>
            <person name="Sykes S."/>
            <person name="Heiman D."/>
            <person name="Young S."/>
            <person name="Zeng Q."/>
            <person name="Abouelleil A."/>
            <person name="Aftuck L."/>
            <person name="Bessette D."/>
            <person name="Brown A."/>
            <person name="FitzGerald M."/>
            <person name="Lui A."/>
            <person name="Macdonald J.P."/>
            <person name="Priest M."/>
            <person name="Orbach M.J."/>
            <person name="Galgiani J.N."/>
            <person name="Kirkland T.N."/>
            <person name="Cole G.T."/>
            <person name="Birren B.W."/>
            <person name="Henn M.R."/>
            <person name="Taylor J.W."/>
            <person name="Rounsley S.D."/>
        </authorList>
    </citation>
    <scope>NUCLEOTIDE SEQUENCE [LARGE SCALE GENOMIC DNA]</scope>
    <source>
        <strain evidence="3">RMSCC 757 / Silveira</strain>
    </source>
</reference>
<reference evidence="3" key="2">
    <citation type="submission" date="2010-03" db="EMBL/GenBank/DDBJ databases">
        <title>The genome sequence of Coccidioides posadasii strain Silveira.</title>
        <authorList>
            <consortium name="The Broad Institute Genome Sequencing Center for Infectious Disease"/>
            <person name="Neafsey D."/>
            <person name="Orbach M."/>
            <person name="Henn M.R."/>
            <person name="Cole G.T."/>
            <person name="Galgiani J."/>
            <person name="Gardner M.J."/>
            <person name="Kirkland T.N."/>
            <person name="Taylor J.W."/>
            <person name="Young S.K."/>
            <person name="Zeng Q."/>
            <person name="Koehrsen M."/>
            <person name="Alvarado L."/>
            <person name="Berlin A."/>
            <person name="Borenstein D."/>
            <person name="Chapman S.B."/>
            <person name="Chen Z."/>
            <person name="Engels R."/>
            <person name="Freedman E."/>
            <person name="Gellesch M."/>
            <person name="Goldberg J."/>
            <person name="Griggs A."/>
            <person name="Gujja S."/>
            <person name="Heilman E."/>
            <person name="Heiman D."/>
            <person name="Howarth C."/>
            <person name="Jen D."/>
            <person name="Larson L."/>
            <person name="Mehta T."/>
            <person name="Neiman D."/>
            <person name="Park D."/>
            <person name="Pearson M."/>
            <person name="Richards J."/>
            <person name="Roberts A."/>
            <person name="Saif S."/>
            <person name="Shea T."/>
            <person name="Shenoy N."/>
            <person name="Sisk P."/>
            <person name="Stolte C."/>
            <person name="Sykes S."/>
            <person name="Walk T."/>
            <person name="White J."/>
            <person name="Yandava C."/>
            <person name="Haas B."/>
            <person name="Nusbaum C."/>
            <person name="Birren B."/>
        </authorList>
    </citation>
    <scope>NUCLEOTIDE SEQUENCE [LARGE SCALE GENOMIC DNA]</scope>
    <source>
        <strain evidence="3">RMSCC 757 / Silveira</strain>
    </source>
</reference>
<sequence length="102" mass="10803">MPCPAKPRAPAMNCSTNPLTPHILPFHLPLAQGLVLVSLDTQSVRPPRIISGGNSSTAMSGTRVRLGRYMKNSGRRSAGLGGEGWPTWSEDTIMGSTGRCVS</sequence>
<feature type="region of interest" description="Disordered" evidence="1">
    <location>
        <begin position="73"/>
        <end position="102"/>
    </location>
</feature>
<evidence type="ECO:0000313" key="2">
    <source>
        <dbReference type="EMBL" id="EFW13197.1"/>
    </source>
</evidence>
<gene>
    <name evidence="2" type="ORF">CPSG_10202</name>
</gene>
<dbReference type="VEuPathDB" id="FungiDB:CPSG_10202"/>
<dbReference type="HOGENOM" id="CLU_2277250_0_0_1"/>
<evidence type="ECO:0000313" key="3">
    <source>
        <dbReference type="Proteomes" id="UP000002497"/>
    </source>
</evidence>
<proteinExistence type="predicted"/>
<dbReference type="AlphaFoldDB" id="E9DK53"/>
<dbReference type="Proteomes" id="UP000002497">
    <property type="component" value="Unassembled WGS sequence"/>
</dbReference>
<organism evidence="3">
    <name type="scientific">Coccidioides posadasii (strain RMSCC 757 / Silveira)</name>
    <name type="common">Valley fever fungus</name>
    <dbReference type="NCBI Taxonomy" id="443226"/>
    <lineage>
        <taxon>Eukaryota</taxon>
        <taxon>Fungi</taxon>
        <taxon>Dikarya</taxon>
        <taxon>Ascomycota</taxon>
        <taxon>Pezizomycotina</taxon>
        <taxon>Eurotiomycetes</taxon>
        <taxon>Eurotiomycetidae</taxon>
        <taxon>Onygenales</taxon>
        <taxon>Onygenaceae</taxon>
        <taxon>Coccidioides</taxon>
    </lineage>
</organism>
<name>E9DK53_COCPS</name>
<keyword evidence="3" id="KW-1185">Reference proteome</keyword>